<evidence type="ECO:0000256" key="1">
    <source>
        <dbReference type="SAM" id="MobiDB-lite"/>
    </source>
</evidence>
<feature type="signal peptide" evidence="2">
    <location>
        <begin position="1"/>
        <end position="23"/>
    </location>
</feature>
<accession>G7Z232</accession>
<evidence type="ECO:0008006" key="5">
    <source>
        <dbReference type="Google" id="ProtNLM"/>
    </source>
</evidence>
<keyword evidence="2" id="KW-0732">Signal</keyword>
<feature type="chain" id="PRO_5003506717" description="LTXXQ motif family protein" evidence="2">
    <location>
        <begin position="24"/>
        <end position="214"/>
    </location>
</feature>
<dbReference type="HOGENOM" id="CLU_1406238_0_0_5"/>
<dbReference type="Pfam" id="PF07813">
    <property type="entry name" value="LTXXQ"/>
    <property type="match status" value="1"/>
</dbReference>
<evidence type="ECO:0000313" key="3">
    <source>
        <dbReference type="EMBL" id="CBS85435.1"/>
    </source>
</evidence>
<dbReference type="Proteomes" id="UP000005667">
    <property type="component" value="Chromosome"/>
</dbReference>
<dbReference type="GO" id="GO:0042597">
    <property type="term" value="C:periplasmic space"/>
    <property type="evidence" value="ECO:0007669"/>
    <property type="project" value="InterPro"/>
</dbReference>
<evidence type="ECO:0000256" key="2">
    <source>
        <dbReference type="SAM" id="SignalP"/>
    </source>
</evidence>
<dbReference type="AlphaFoldDB" id="G7Z232"/>
<reference evidence="4" key="1">
    <citation type="journal article" date="2011" name="PLoS Genet.">
        <title>Azospirillum genomes reveal transition of bacteria from aquatic to terrestrial environments.</title>
        <authorList>
            <person name="Wisniewski-Dye F."/>
            <person name="Borziak K."/>
            <person name="Khalsa-Moyers G."/>
            <person name="Alexandre G."/>
            <person name="Sukharnikov L.O."/>
            <person name="Wuichet K."/>
            <person name="Hurst G.B."/>
            <person name="McDonald W.H."/>
            <person name="Robertson J.S."/>
            <person name="Barbe V."/>
            <person name="Calteau A."/>
            <person name="Rouy Z."/>
            <person name="Mangenot S."/>
            <person name="Prigent-Combaret C."/>
            <person name="Normand P."/>
            <person name="Boyer M."/>
            <person name="Siguier P."/>
            <person name="Dessaux Y."/>
            <person name="Elmerich C."/>
            <person name="Condemine G."/>
            <person name="Krishnen G."/>
            <person name="Kennedy I."/>
            <person name="Paterson A.H."/>
            <person name="Gonzalez V."/>
            <person name="Mavingui P."/>
            <person name="Zhulin I.B."/>
        </authorList>
    </citation>
    <scope>NUCLEOTIDE SEQUENCE [LARGE SCALE GENOMIC DNA]</scope>
    <source>
        <strain evidence="4">4B</strain>
    </source>
</reference>
<dbReference type="InterPro" id="IPR012899">
    <property type="entry name" value="LTXXQ"/>
</dbReference>
<feature type="region of interest" description="Disordered" evidence="1">
    <location>
        <begin position="144"/>
        <end position="214"/>
    </location>
</feature>
<protein>
    <recommendedName>
        <fullName evidence="5">LTXXQ motif family protein</fullName>
    </recommendedName>
</protein>
<dbReference type="RefSeq" id="WP_014246510.1">
    <property type="nucleotide sequence ID" value="NC_016622.1"/>
</dbReference>
<proteinExistence type="predicted"/>
<dbReference type="EMBL" id="FQ311868">
    <property type="protein sequence ID" value="CBS85435.1"/>
    <property type="molecule type" value="Genomic_DNA"/>
</dbReference>
<dbReference type="KEGG" id="ali:AZOLI_0006"/>
<sequence length="214" mass="22050">MKRALLTSALLVAGLGVAVPVFAQGGPAGGPQPGGPGPGAGGPDRHFARMCEDQEARLAGKLAYAEKKLNITEQQRAAWTKFADAARSSLKPTQELCVKFKDAPRPAALPQRLERAEQMMQAHLQQLQTVRPALTDLYAQLTPDQQKQADRMLNQGPGGMGGHMGKHMGGHQGMGPGGMGPGGMGPGGMGPGGMGPGNGPGNGPGRAPQEQPKN</sequence>
<evidence type="ECO:0000313" key="4">
    <source>
        <dbReference type="Proteomes" id="UP000005667"/>
    </source>
</evidence>
<dbReference type="STRING" id="862719.AZOLI_0006"/>
<name>G7Z232_AZOL4</name>
<organism evidence="3 4">
    <name type="scientific">Azospirillum lipoferum (strain 4B)</name>
    <dbReference type="NCBI Taxonomy" id="862719"/>
    <lineage>
        <taxon>Bacteria</taxon>
        <taxon>Pseudomonadati</taxon>
        <taxon>Pseudomonadota</taxon>
        <taxon>Alphaproteobacteria</taxon>
        <taxon>Rhodospirillales</taxon>
        <taxon>Azospirillaceae</taxon>
        <taxon>Azospirillum</taxon>
    </lineage>
</organism>
<dbReference type="OrthoDB" id="7060764at2"/>
<gene>
    <name evidence="3" type="ordered locus">AZOLI_0006</name>
</gene>
<feature type="compositionally biased region" description="Gly residues" evidence="1">
    <location>
        <begin position="170"/>
        <end position="204"/>
    </location>
</feature>
<keyword evidence="4" id="KW-1185">Reference proteome</keyword>